<sequence>MNEGFTEFVRTNPTAQQPPPPPNPQPIPVASQNVEPLRLNKPLVDKIRKYGVEEFRAIVDDDPERVEFWLENTIRVFDELSCTPAECLKCVVSLLRDTAYQWWNTLVSVIPRERRFLDQKIETGKYEREFVRLNKYARECVSTEEIICKRIVDGLNEDIKLLIIVLVDRACKANELNKEKRKENSEARHSRKRLMNKSYQSLSKKSRDSYTRSNASVGYLSKDRGKQYVSPKAQATSVSSIGNVRNNKPECQHNKICYKCGSSDHFIRDCPELSEKDKYQSARPSNMTVRGRPPRNVGNVSSDKGTKKDSAMKSEARVPAIAYAIRAREDASSPNANIVDKVCKNCPLMTRGYCFSADLMLLPFDEFNVIPGMAWLTLHDAVVNCRRKTIELKCQNNESSELSVVILSMSAQRCVRKGFESYLVYVLDTKVSELKIESVSIAGEFLDVFPEELPRLPPIREVEFAIELVPGTSPISIASYRMAPTELKAQLQELIDRGFAQPSFSPWGALVLFVKKKDESMRMCIYYRQLNKVTIKNKYHLPRIDDLFDQLKGAIVFSKIDLRSGYYQLRGKDSDVPSIAFRTRYEHYEFLVMPFGLTNALVIFLDSMNQIFRPYLDRFIIRIVLQNLRDKQLFAKFSKCEFCLQEVGFLGHIVSAEVVDWKPPRNVSEVRSFLGLVGFSIIATPIPMTRLLQKDVKFEWSEKCQQSFDQLKKLLTEAPVLVQPNSGKESVIFSDASLNGLGCVLMQEGKVIVYASRKLKPHEKNYLTHDLELPAIIFG</sequence>
<keyword evidence="4" id="KW-0479">Metal-binding</keyword>
<feature type="region of interest" description="Disordered" evidence="5">
    <location>
        <begin position="179"/>
        <end position="234"/>
    </location>
</feature>
<dbReference type="Pfam" id="PF00098">
    <property type="entry name" value="zf-CCHC"/>
    <property type="match status" value="1"/>
</dbReference>
<dbReference type="Gene3D" id="3.10.10.10">
    <property type="entry name" value="HIV Type 1 Reverse Transcriptase, subunit A, domain 1"/>
    <property type="match status" value="1"/>
</dbReference>
<dbReference type="Gene3D" id="4.10.60.10">
    <property type="entry name" value="Zinc finger, CCHC-type"/>
    <property type="match status" value="1"/>
</dbReference>
<keyword evidence="4" id="KW-0863">Zinc-finger</keyword>
<feature type="domain" description="CCHC-type" evidence="6">
    <location>
        <begin position="257"/>
        <end position="272"/>
    </location>
</feature>
<feature type="region of interest" description="Disordered" evidence="5">
    <location>
        <begin position="1"/>
        <end position="30"/>
    </location>
</feature>
<evidence type="ECO:0000256" key="1">
    <source>
        <dbReference type="ARBA" id="ARBA00022670"/>
    </source>
</evidence>
<accession>A0A5B6WRF4</accession>
<reference evidence="7" key="1">
    <citation type="submission" date="2019-08" db="EMBL/GenBank/DDBJ databases">
        <authorList>
            <person name="Liu F."/>
        </authorList>
    </citation>
    <scope>NUCLEOTIDE SEQUENCE [LARGE SCALE GENOMIC DNA]</scope>
    <source>
        <strain evidence="7">PA1801</strain>
        <tissue evidence="7">Leaf</tissue>
    </source>
</reference>
<feature type="region of interest" description="Disordered" evidence="5">
    <location>
        <begin position="277"/>
        <end position="312"/>
    </location>
</feature>
<keyword evidence="4" id="KW-0862">Zinc</keyword>
<dbReference type="FunFam" id="3.30.70.270:FF:000020">
    <property type="entry name" value="Transposon Tf2-6 polyprotein-like Protein"/>
    <property type="match status" value="1"/>
</dbReference>
<name>A0A5B6WRF4_9ROSI</name>
<dbReference type="SUPFAM" id="SSF56672">
    <property type="entry name" value="DNA/RNA polymerases"/>
    <property type="match status" value="1"/>
</dbReference>
<comment type="caution">
    <text evidence="7">The sequence shown here is derived from an EMBL/GenBank/DDBJ whole genome shotgun (WGS) entry which is preliminary data.</text>
</comment>
<dbReference type="InterPro" id="IPR001878">
    <property type="entry name" value="Znf_CCHC"/>
</dbReference>
<dbReference type="InterPro" id="IPR000477">
    <property type="entry name" value="RT_dom"/>
</dbReference>
<dbReference type="Pfam" id="PF08284">
    <property type="entry name" value="RVP_2"/>
    <property type="match status" value="1"/>
</dbReference>
<keyword evidence="3" id="KW-0238">DNA-binding</keyword>
<dbReference type="GO" id="GO:0004190">
    <property type="term" value="F:aspartic-type endopeptidase activity"/>
    <property type="evidence" value="ECO:0007669"/>
    <property type="project" value="UniProtKB-KW"/>
</dbReference>
<dbReference type="Proteomes" id="UP000325315">
    <property type="component" value="Unassembled WGS sequence"/>
</dbReference>
<feature type="compositionally biased region" description="Pro residues" evidence="5">
    <location>
        <begin position="16"/>
        <end position="27"/>
    </location>
</feature>
<dbReference type="GO" id="GO:0003677">
    <property type="term" value="F:DNA binding"/>
    <property type="evidence" value="ECO:0007669"/>
    <property type="project" value="UniProtKB-KW"/>
</dbReference>
<dbReference type="InterPro" id="IPR043502">
    <property type="entry name" value="DNA/RNA_pol_sf"/>
</dbReference>
<keyword evidence="2" id="KW-0378">Hydrolase</keyword>
<evidence type="ECO:0000313" key="8">
    <source>
        <dbReference type="Proteomes" id="UP000325315"/>
    </source>
</evidence>
<evidence type="ECO:0000256" key="4">
    <source>
        <dbReference type="PROSITE-ProRule" id="PRU00047"/>
    </source>
</evidence>
<dbReference type="InterPro" id="IPR036875">
    <property type="entry name" value="Znf_CCHC_sf"/>
</dbReference>
<organism evidence="7 8">
    <name type="scientific">Gossypium australe</name>
    <dbReference type="NCBI Taxonomy" id="47621"/>
    <lineage>
        <taxon>Eukaryota</taxon>
        <taxon>Viridiplantae</taxon>
        <taxon>Streptophyta</taxon>
        <taxon>Embryophyta</taxon>
        <taxon>Tracheophyta</taxon>
        <taxon>Spermatophyta</taxon>
        <taxon>Magnoliopsida</taxon>
        <taxon>eudicotyledons</taxon>
        <taxon>Gunneridae</taxon>
        <taxon>Pentapetalae</taxon>
        <taxon>rosids</taxon>
        <taxon>malvids</taxon>
        <taxon>Malvales</taxon>
        <taxon>Malvaceae</taxon>
        <taxon>Malvoideae</taxon>
        <taxon>Gossypium</taxon>
    </lineage>
</organism>
<proteinExistence type="predicted"/>
<dbReference type="Gene3D" id="3.30.70.270">
    <property type="match status" value="2"/>
</dbReference>
<evidence type="ECO:0000313" key="7">
    <source>
        <dbReference type="EMBL" id="KAA3483958.1"/>
    </source>
</evidence>
<dbReference type="CDD" id="cd01647">
    <property type="entry name" value="RT_LTR"/>
    <property type="match status" value="1"/>
</dbReference>
<dbReference type="Pfam" id="PF17919">
    <property type="entry name" value="RT_RNaseH_2"/>
    <property type="match status" value="1"/>
</dbReference>
<dbReference type="SUPFAM" id="SSF57756">
    <property type="entry name" value="Retrovirus zinc finger-like domains"/>
    <property type="match status" value="1"/>
</dbReference>
<gene>
    <name evidence="7" type="ORF">EPI10_006079</name>
</gene>
<dbReference type="InterPro" id="IPR021109">
    <property type="entry name" value="Peptidase_aspartic_dom_sf"/>
</dbReference>
<evidence type="ECO:0000259" key="6">
    <source>
        <dbReference type="PROSITE" id="PS50158"/>
    </source>
</evidence>
<dbReference type="PANTHER" id="PTHR24559:SF444">
    <property type="entry name" value="REVERSE TRANSCRIPTASE DOMAIN-CONTAINING PROTEIN"/>
    <property type="match status" value="1"/>
</dbReference>
<dbReference type="Pfam" id="PF00078">
    <property type="entry name" value="RVT_1"/>
    <property type="match status" value="1"/>
</dbReference>
<dbReference type="InterPro" id="IPR041577">
    <property type="entry name" value="RT_RNaseH_2"/>
</dbReference>
<keyword evidence="2" id="KW-0064">Aspartyl protease</keyword>
<dbReference type="GO" id="GO:0006508">
    <property type="term" value="P:proteolysis"/>
    <property type="evidence" value="ECO:0007669"/>
    <property type="project" value="UniProtKB-KW"/>
</dbReference>
<dbReference type="PROSITE" id="PS50158">
    <property type="entry name" value="ZF_CCHC"/>
    <property type="match status" value="1"/>
</dbReference>
<feature type="compositionally biased region" description="Basic and acidic residues" evidence="5">
    <location>
        <begin position="179"/>
        <end position="188"/>
    </location>
</feature>
<dbReference type="PANTHER" id="PTHR24559">
    <property type="entry name" value="TRANSPOSON TY3-I GAG-POL POLYPROTEIN"/>
    <property type="match status" value="1"/>
</dbReference>
<dbReference type="AlphaFoldDB" id="A0A5B6WRF4"/>
<evidence type="ECO:0000256" key="2">
    <source>
        <dbReference type="ARBA" id="ARBA00022750"/>
    </source>
</evidence>
<protein>
    <submittedName>
        <fullName evidence="7">DNA/RNA polymerases superfamily protein</fullName>
    </submittedName>
</protein>
<evidence type="ECO:0000256" key="5">
    <source>
        <dbReference type="SAM" id="MobiDB-lite"/>
    </source>
</evidence>
<keyword evidence="8" id="KW-1185">Reference proteome</keyword>
<dbReference type="InterPro" id="IPR043128">
    <property type="entry name" value="Rev_trsase/Diguanyl_cyclase"/>
</dbReference>
<dbReference type="InterPro" id="IPR053134">
    <property type="entry name" value="RNA-dir_DNA_polymerase"/>
</dbReference>
<keyword evidence="1" id="KW-0645">Protease</keyword>
<dbReference type="Gene3D" id="2.40.70.10">
    <property type="entry name" value="Acid Proteases"/>
    <property type="match status" value="1"/>
</dbReference>
<evidence type="ECO:0000256" key="3">
    <source>
        <dbReference type="ARBA" id="ARBA00023125"/>
    </source>
</evidence>
<dbReference type="EMBL" id="SMMG02000002">
    <property type="protein sequence ID" value="KAA3483958.1"/>
    <property type="molecule type" value="Genomic_DNA"/>
</dbReference>
<dbReference type="SMART" id="SM00343">
    <property type="entry name" value="ZnF_C2HC"/>
    <property type="match status" value="1"/>
</dbReference>
<dbReference type="GO" id="GO:0008270">
    <property type="term" value="F:zinc ion binding"/>
    <property type="evidence" value="ECO:0007669"/>
    <property type="project" value="UniProtKB-KW"/>
</dbReference>